<dbReference type="GO" id="GO:0003700">
    <property type="term" value="F:DNA-binding transcription factor activity"/>
    <property type="evidence" value="ECO:0007669"/>
    <property type="project" value="InterPro"/>
</dbReference>
<evidence type="ECO:0000313" key="5">
    <source>
        <dbReference type="Proteomes" id="UP000304148"/>
    </source>
</evidence>
<dbReference type="InterPro" id="IPR028349">
    <property type="entry name" value="PafC-like"/>
</dbReference>
<dbReference type="InterPro" id="IPR051534">
    <property type="entry name" value="CBASS_pafABC_assoc_protein"/>
</dbReference>
<dbReference type="PROSITE" id="PS52050">
    <property type="entry name" value="WYL"/>
    <property type="match status" value="1"/>
</dbReference>
<dbReference type="AlphaFoldDB" id="A0A383RAF7"/>
<evidence type="ECO:0000313" key="4">
    <source>
        <dbReference type="EMBL" id="SYX83621.1"/>
    </source>
</evidence>
<dbReference type="InterPro" id="IPR036390">
    <property type="entry name" value="WH_DNA-bd_sf"/>
</dbReference>
<dbReference type="PANTHER" id="PTHR34580">
    <property type="match status" value="1"/>
</dbReference>
<evidence type="ECO:0000256" key="1">
    <source>
        <dbReference type="ARBA" id="ARBA00023015"/>
    </source>
</evidence>
<proteinExistence type="predicted"/>
<dbReference type="PIRSF" id="PIRSF016838">
    <property type="entry name" value="PafC"/>
    <property type="match status" value="1"/>
</dbReference>
<dbReference type="InterPro" id="IPR001034">
    <property type="entry name" value="DeoR_HTH"/>
</dbReference>
<keyword evidence="1" id="KW-0805">Transcription regulation</keyword>
<keyword evidence="2" id="KW-0804">Transcription</keyword>
<dbReference type="RefSeq" id="WP_138185677.1">
    <property type="nucleotide sequence ID" value="NZ_LS992241.1"/>
</dbReference>
<dbReference type="EMBL" id="LS992241">
    <property type="protein sequence ID" value="SYX83621.1"/>
    <property type="molecule type" value="Genomic_DNA"/>
</dbReference>
<sequence length="318" mass="36585">MRADRLLSILLMLQSYGKMTTRDLADRLEVSERTIMRDMESLSIAGIPVYAERGSYGGWSLSEGYRTQLTGMKPQELMSLLLMKSSSLVDDLGLRRELDNAYHKLLAASPIEMRRDADIARERIHIDGAGWRQTEEAAQCLSIVQEAVWMQHKLRITYQRHDSTVDRDIMPLGLVAKRGVWYVVAKVEDGFRSYRISRIRNAEVLNQAFARPDGFDLARYWEESTKQFTSTLPRYPARIRVRDDLLQRLKHECYVKLLQIEPDLTSWSCADVEFHTLDSAAEIILSFGAAMEALEPAELRDKVRGEIRNMFTAYEGDQ</sequence>
<evidence type="ECO:0000256" key="2">
    <source>
        <dbReference type="ARBA" id="ARBA00023163"/>
    </source>
</evidence>
<dbReference type="Gene3D" id="1.10.10.10">
    <property type="entry name" value="Winged helix-like DNA-binding domain superfamily/Winged helix DNA-binding domain"/>
    <property type="match status" value="1"/>
</dbReference>
<dbReference type="PROSITE" id="PS51000">
    <property type="entry name" value="HTH_DEOR_2"/>
    <property type="match status" value="1"/>
</dbReference>
<dbReference type="InterPro" id="IPR013196">
    <property type="entry name" value="HTH_11"/>
</dbReference>
<feature type="domain" description="HTH deoR-type" evidence="3">
    <location>
        <begin position="2"/>
        <end position="57"/>
    </location>
</feature>
<accession>A0A383RAF7</accession>
<reference evidence="5" key="1">
    <citation type="submission" date="2018-08" db="EMBL/GenBank/DDBJ databases">
        <authorList>
            <person name="Chevrot R."/>
        </authorList>
    </citation>
    <scope>NUCLEOTIDE SEQUENCE [LARGE SCALE GENOMIC DNA]</scope>
</reference>
<evidence type="ECO:0000259" key="3">
    <source>
        <dbReference type="PROSITE" id="PS51000"/>
    </source>
</evidence>
<dbReference type="InterPro" id="IPR036388">
    <property type="entry name" value="WH-like_DNA-bd_sf"/>
</dbReference>
<dbReference type="Proteomes" id="UP000304148">
    <property type="component" value="Chromosome"/>
</dbReference>
<organism evidence="4 5">
    <name type="scientific">Paenibacillus alvei</name>
    <name type="common">Bacillus alvei</name>
    <dbReference type="NCBI Taxonomy" id="44250"/>
    <lineage>
        <taxon>Bacteria</taxon>
        <taxon>Bacillati</taxon>
        <taxon>Bacillota</taxon>
        <taxon>Bacilli</taxon>
        <taxon>Bacillales</taxon>
        <taxon>Paenibacillaceae</taxon>
        <taxon>Paenibacillus</taxon>
    </lineage>
</organism>
<dbReference type="InterPro" id="IPR057727">
    <property type="entry name" value="WCX_dom"/>
</dbReference>
<dbReference type="SUPFAM" id="SSF46785">
    <property type="entry name" value="Winged helix' DNA-binding domain"/>
    <property type="match status" value="1"/>
</dbReference>
<dbReference type="Pfam" id="PF08279">
    <property type="entry name" value="HTH_11"/>
    <property type="match status" value="1"/>
</dbReference>
<dbReference type="Pfam" id="PF25583">
    <property type="entry name" value="WCX"/>
    <property type="match status" value="1"/>
</dbReference>
<dbReference type="InterPro" id="IPR026881">
    <property type="entry name" value="WYL_dom"/>
</dbReference>
<dbReference type="PANTHER" id="PTHR34580:SF1">
    <property type="entry name" value="PROTEIN PAFC"/>
    <property type="match status" value="1"/>
</dbReference>
<gene>
    <name evidence="4" type="ORF">PBLR_12043</name>
</gene>
<protein>
    <submittedName>
        <fullName evidence="4">Helix-turn-helix type 11 domain-containing protein</fullName>
    </submittedName>
</protein>
<name>A0A383RAF7_PAEAL</name>
<dbReference type="Pfam" id="PF13280">
    <property type="entry name" value="WYL"/>
    <property type="match status" value="1"/>
</dbReference>